<name>A0A318U099_9RHOB</name>
<evidence type="ECO:0000313" key="2">
    <source>
        <dbReference type="EMBL" id="PYF11076.1"/>
    </source>
</evidence>
<evidence type="ECO:0000313" key="3">
    <source>
        <dbReference type="Proteomes" id="UP000247727"/>
    </source>
</evidence>
<accession>A0A318U099</accession>
<feature type="domain" description="Thiol:disulfide interchange protein DsbD N-terminal" evidence="1">
    <location>
        <begin position="9"/>
        <end position="122"/>
    </location>
</feature>
<dbReference type="InterPro" id="IPR028250">
    <property type="entry name" value="DsbDN"/>
</dbReference>
<comment type="caution">
    <text evidence="2">The sequence shown here is derived from an EMBL/GenBank/DDBJ whole genome shotgun (WGS) entry which is preliminary data.</text>
</comment>
<sequence length="240" mass="25566">MSPGLLSAELLPGWQEKDGSRVAAIRIALAPGWKTYWRVPGDVGVPPQFDFNASTNVAALQVIWPAPEVFEAGETETVGYHDTLVLPLRITPKAPKAPVTLTAELEFGICDEVCVPVSVALTKDLSGPGAENPEIVAAMAAAPRPGPGLARCTVTPIRDGMRVAARIDMPQAAGETALFELRSRPMWVSEPEISRQGDQLLASVDFVPEDARPFDLDPADLRITVVSHGDAVEIDGCPTP</sequence>
<dbReference type="Pfam" id="PF11412">
    <property type="entry name" value="DsbD_N"/>
    <property type="match status" value="1"/>
</dbReference>
<organism evidence="2 3">
    <name type="scientific">Rhodobacter viridis</name>
    <dbReference type="NCBI Taxonomy" id="1054202"/>
    <lineage>
        <taxon>Bacteria</taxon>
        <taxon>Pseudomonadati</taxon>
        <taxon>Pseudomonadota</taxon>
        <taxon>Alphaproteobacteria</taxon>
        <taxon>Rhodobacterales</taxon>
        <taxon>Rhodobacter group</taxon>
        <taxon>Rhodobacter</taxon>
    </lineage>
</organism>
<proteinExistence type="predicted"/>
<dbReference type="Proteomes" id="UP000247727">
    <property type="component" value="Unassembled WGS sequence"/>
</dbReference>
<evidence type="ECO:0000259" key="1">
    <source>
        <dbReference type="Pfam" id="PF11412"/>
    </source>
</evidence>
<dbReference type="EMBL" id="QJTK01000003">
    <property type="protein sequence ID" value="PYF11076.1"/>
    <property type="molecule type" value="Genomic_DNA"/>
</dbReference>
<keyword evidence="3" id="KW-1185">Reference proteome</keyword>
<gene>
    <name evidence="2" type="ORF">C8J30_103172</name>
</gene>
<dbReference type="AlphaFoldDB" id="A0A318U099"/>
<protein>
    <submittedName>
        <fullName evidence="2">DsbC/DsbD-like thiol-disulfide interchange protein</fullName>
    </submittedName>
</protein>
<reference evidence="2 3" key="1">
    <citation type="submission" date="2018-06" db="EMBL/GenBank/DDBJ databases">
        <title>Genomic Encyclopedia of Type Strains, Phase III (KMG-III): the genomes of soil and plant-associated and newly described type strains.</title>
        <authorList>
            <person name="Whitman W."/>
        </authorList>
    </citation>
    <scope>NUCLEOTIDE SEQUENCE [LARGE SCALE GENOMIC DNA]</scope>
    <source>
        <strain evidence="2 3">JA737</strain>
    </source>
</reference>